<dbReference type="AlphaFoldDB" id="A0A812BXZ0"/>
<dbReference type="OrthoDB" id="547231at2759"/>
<name>A0A812BXZ0_ACAPH</name>
<proteinExistence type="predicted"/>
<evidence type="ECO:0000313" key="3">
    <source>
        <dbReference type="Proteomes" id="UP000597762"/>
    </source>
</evidence>
<dbReference type="EMBL" id="CAHIKZ030000969">
    <property type="protein sequence ID" value="CAE1247353.1"/>
    <property type="molecule type" value="Genomic_DNA"/>
</dbReference>
<keyword evidence="3" id="KW-1185">Reference proteome</keyword>
<protein>
    <submittedName>
        <fullName evidence="2">Uncharacterized protein</fullName>
    </submittedName>
</protein>
<dbReference type="Pfam" id="PF21030">
    <property type="entry name" value="WDR93"/>
    <property type="match status" value="1"/>
</dbReference>
<feature type="region of interest" description="Disordered" evidence="1">
    <location>
        <begin position="1"/>
        <end position="30"/>
    </location>
</feature>
<dbReference type="Proteomes" id="UP000597762">
    <property type="component" value="Unassembled WGS sequence"/>
</dbReference>
<accession>A0A812BXZ0</accession>
<dbReference type="InterPro" id="IPR036322">
    <property type="entry name" value="WD40_repeat_dom_sf"/>
</dbReference>
<dbReference type="InterPro" id="IPR049547">
    <property type="entry name" value="WDR93_beta-prop"/>
</dbReference>
<reference evidence="2" key="1">
    <citation type="submission" date="2021-01" db="EMBL/GenBank/DDBJ databases">
        <authorList>
            <person name="Li R."/>
            <person name="Bekaert M."/>
        </authorList>
    </citation>
    <scope>NUCLEOTIDE SEQUENCE</scope>
    <source>
        <strain evidence="2">Farmed</strain>
    </source>
</reference>
<sequence length="683" mass="76103">MSKRRNNTEDNFEDTSQPLEGTSESHESGYRDDYFLSDPASWWDNLPQPFMMIDKVVDYLLERAWSSIEQRQRVKRSQRISRTDSAACNTPTVYGPGGVLSQVSNISTAGYCDDEPYIVFGTASGLYVVDGLSQTVCASWQGPNTEILETHLYSTPQKTFLITSVDDLGDARVFLFIEPDILQLVFTVYEKVENEVKPLVATCAASASGEYLAVSIDSTSNRKARSIAVYSLPFENWDTQLRANTPTKQEARQTSPVETVVEDTQPAALLTDGKEEKNSQFQKPILILKIPALEISPGNPSKNLQQICKSVDVSGEVIGTGYNNIISQAHLDLRKAVLEYLHEDLKRYTQDPETPLRPLNFHFIQSAALSFPCDGQNQVNSSAILVWCSDSHILSLYLLGKLRKEGAFLEPDRVWPFAAAITALAVSRFSTMLAIGLENGCVVVWDIYFGIMRGVHYLGGPSPVRQLHFIYSERYKDPTQKGDFACDIIATQRNGATQRITSSASEPLTAITILPEAHSDDILVMRLIPIPGKNELVLITFSNGVVVLVDVFEGDSLCELQLSAGYHLSCSWAPVISVVSNSKSLTNDLKTYAYIIGNSEATSGCCFYFQLNKLPVLKSYWSSLPKTQISVTSISLEKQQNIFLNERRDQQKERNARLSIRWKELSQYISPPMNDVEKLEVAG</sequence>
<evidence type="ECO:0000256" key="1">
    <source>
        <dbReference type="SAM" id="MobiDB-lite"/>
    </source>
</evidence>
<dbReference type="SUPFAM" id="SSF50978">
    <property type="entry name" value="WD40 repeat-like"/>
    <property type="match status" value="1"/>
</dbReference>
<dbReference type="Gene3D" id="2.130.10.10">
    <property type="entry name" value="YVTN repeat-like/Quinoprotein amine dehydrogenase"/>
    <property type="match status" value="1"/>
</dbReference>
<evidence type="ECO:0000313" key="2">
    <source>
        <dbReference type="EMBL" id="CAE1247353.1"/>
    </source>
</evidence>
<organism evidence="2 3">
    <name type="scientific">Acanthosepion pharaonis</name>
    <name type="common">Pharaoh cuttlefish</name>
    <name type="synonym">Sepia pharaonis</name>
    <dbReference type="NCBI Taxonomy" id="158019"/>
    <lineage>
        <taxon>Eukaryota</taxon>
        <taxon>Metazoa</taxon>
        <taxon>Spiralia</taxon>
        <taxon>Lophotrochozoa</taxon>
        <taxon>Mollusca</taxon>
        <taxon>Cephalopoda</taxon>
        <taxon>Coleoidea</taxon>
        <taxon>Decapodiformes</taxon>
        <taxon>Sepiida</taxon>
        <taxon>Sepiina</taxon>
        <taxon>Sepiidae</taxon>
        <taxon>Acanthosepion</taxon>
    </lineage>
</organism>
<dbReference type="InterPro" id="IPR015943">
    <property type="entry name" value="WD40/YVTN_repeat-like_dom_sf"/>
</dbReference>
<comment type="caution">
    <text evidence="2">The sequence shown here is derived from an EMBL/GenBank/DDBJ whole genome shotgun (WGS) entry which is preliminary data.</text>
</comment>
<gene>
    <name evidence="2" type="ORF">SPHA_25631</name>
</gene>